<reference evidence="1 2" key="1">
    <citation type="submission" date="2014-04" db="EMBL/GenBank/DDBJ databases">
        <authorList>
            <consortium name="DOE Joint Genome Institute"/>
            <person name="Kuo A."/>
            <person name="Kohler A."/>
            <person name="Jargeat P."/>
            <person name="Nagy L.G."/>
            <person name="Floudas D."/>
            <person name="Copeland A."/>
            <person name="Barry K.W."/>
            <person name="Cichocki N."/>
            <person name="Veneault-Fourrey C."/>
            <person name="LaButti K."/>
            <person name="Lindquist E.A."/>
            <person name="Lipzen A."/>
            <person name="Lundell T."/>
            <person name="Morin E."/>
            <person name="Murat C."/>
            <person name="Sun H."/>
            <person name="Tunlid A."/>
            <person name="Henrissat B."/>
            <person name="Grigoriev I.V."/>
            <person name="Hibbett D.S."/>
            <person name="Martin F."/>
            <person name="Nordberg H.P."/>
            <person name="Cantor M.N."/>
            <person name="Hua S.X."/>
        </authorList>
    </citation>
    <scope>NUCLEOTIDE SEQUENCE [LARGE SCALE GENOMIC DNA]</scope>
    <source>
        <strain evidence="1 2">Ve08.2h10</strain>
    </source>
</reference>
<gene>
    <name evidence="1" type="ORF">PAXRUDRAFT_143820</name>
</gene>
<dbReference type="InParanoid" id="A0A0D0DPQ6"/>
<protein>
    <submittedName>
        <fullName evidence="1">Unplaced genomic scaffold scaffold_315, whole genome shotgun sequence</fullName>
    </submittedName>
</protein>
<proteinExistence type="predicted"/>
<sequence length="55" mass="6531">VSTLKYQKALDRLQWLVVQWLFKLHRFNVAQMAYKMCTHIAKFLQKCCCAIQNAV</sequence>
<dbReference type="HOGENOM" id="CLU_3038017_0_0_1"/>
<dbReference type="Proteomes" id="UP000054538">
    <property type="component" value="Unassembled WGS sequence"/>
</dbReference>
<keyword evidence="2" id="KW-1185">Reference proteome</keyword>
<reference evidence="2" key="2">
    <citation type="submission" date="2015-01" db="EMBL/GenBank/DDBJ databases">
        <title>Evolutionary Origins and Diversification of the Mycorrhizal Mutualists.</title>
        <authorList>
            <consortium name="DOE Joint Genome Institute"/>
            <consortium name="Mycorrhizal Genomics Consortium"/>
            <person name="Kohler A."/>
            <person name="Kuo A."/>
            <person name="Nagy L.G."/>
            <person name="Floudas D."/>
            <person name="Copeland A."/>
            <person name="Barry K.W."/>
            <person name="Cichocki N."/>
            <person name="Veneault-Fourrey C."/>
            <person name="LaButti K."/>
            <person name="Lindquist E.A."/>
            <person name="Lipzen A."/>
            <person name="Lundell T."/>
            <person name="Morin E."/>
            <person name="Murat C."/>
            <person name="Riley R."/>
            <person name="Ohm R."/>
            <person name="Sun H."/>
            <person name="Tunlid A."/>
            <person name="Henrissat B."/>
            <person name="Grigoriev I.V."/>
            <person name="Hibbett D.S."/>
            <person name="Martin F."/>
        </authorList>
    </citation>
    <scope>NUCLEOTIDE SEQUENCE [LARGE SCALE GENOMIC DNA]</scope>
    <source>
        <strain evidence="2">Ve08.2h10</strain>
    </source>
</reference>
<evidence type="ECO:0000313" key="2">
    <source>
        <dbReference type="Proteomes" id="UP000054538"/>
    </source>
</evidence>
<evidence type="ECO:0000313" key="1">
    <source>
        <dbReference type="EMBL" id="KIK93993.1"/>
    </source>
</evidence>
<organism evidence="1 2">
    <name type="scientific">Paxillus rubicundulus Ve08.2h10</name>
    <dbReference type="NCBI Taxonomy" id="930991"/>
    <lineage>
        <taxon>Eukaryota</taxon>
        <taxon>Fungi</taxon>
        <taxon>Dikarya</taxon>
        <taxon>Basidiomycota</taxon>
        <taxon>Agaricomycotina</taxon>
        <taxon>Agaricomycetes</taxon>
        <taxon>Agaricomycetidae</taxon>
        <taxon>Boletales</taxon>
        <taxon>Paxilineae</taxon>
        <taxon>Paxillaceae</taxon>
        <taxon>Paxillus</taxon>
    </lineage>
</organism>
<dbReference type="AlphaFoldDB" id="A0A0D0DPQ6"/>
<dbReference type="OrthoDB" id="2676448at2759"/>
<feature type="non-terminal residue" evidence="1">
    <location>
        <position position="1"/>
    </location>
</feature>
<dbReference type="EMBL" id="KN825137">
    <property type="protein sequence ID" value="KIK93993.1"/>
    <property type="molecule type" value="Genomic_DNA"/>
</dbReference>
<name>A0A0D0DPQ6_9AGAM</name>
<accession>A0A0D0DPQ6</accession>